<dbReference type="RefSeq" id="XP_041157138.1">
    <property type="nucleotide sequence ID" value="XM_041303601.1"/>
</dbReference>
<evidence type="ECO:0000313" key="2">
    <source>
        <dbReference type="Proteomes" id="UP000719766"/>
    </source>
</evidence>
<dbReference type="AlphaFoldDB" id="A0A9P7AIB9"/>
<comment type="caution">
    <text evidence="1">The sequence shown here is derived from an EMBL/GenBank/DDBJ whole genome shotgun (WGS) entry which is preliminary data.</text>
</comment>
<keyword evidence="2" id="KW-1185">Reference proteome</keyword>
<dbReference type="Proteomes" id="UP000719766">
    <property type="component" value="Unassembled WGS sequence"/>
</dbReference>
<organism evidence="1 2">
    <name type="scientific">Suillus plorans</name>
    <dbReference type="NCBI Taxonomy" id="116603"/>
    <lineage>
        <taxon>Eukaryota</taxon>
        <taxon>Fungi</taxon>
        <taxon>Dikarya</taxon>
        <taxon>Basidiomycota</taxon>
        <taxon>Agaricomycotina</taxon>
        <taxon>Agaricomycetes</taxon>
        <taxon>Agaricomycetidae</taxon>
        <taxon>Boletales</taxon>
        <taxon>Suillineae</taxon>
        <taxon>Suillaceae</taxon>
        <taxon>Suillus</taxon>
    </lineage>
</organism>
<proteinExistence type="predicted"/>
<protein>
    <submittedName>
        <fullName evidence="1">Uncharacterized protein</fullName>
    </submittedName>
</protein>
<reference evidence="1" key="1">
    <citation type="journal article" date="2020" name="New Phytol.">
        <title>Comparative genomics reveals dynamic genome evolution in host specialist ectomycorrhizal fungi.</title>
        <authorList>
            <person name="Lofgren L.A."/>
            <person name="Nguyen N.H."/>
            <person name="Vilgalys R."/>
            <person name="Ruytinx J."/>
            <person name="Liao H.L."/>
            <person name="Branco S."/>
            <person name="Kuo A."/>
            <person name="LaButti K."/>
            <person name="Lipzen A."/>
            <person name="Andreopoulos W."/>
            <person name="Pangilinan J."/>
            <person name="Riley R."/>
            <person name="Hundley H."/>
            <person name="Na H."/>
            <person name="Barry K."/>
            <person name="Grigoriev I.V."/>
            <person name="Stajich J.E."/>
            <person name="Kennedy P.G."/>
        </authorList>
    </citation>
    <scope>NUCLEOTIDE SEQUENCE</scope>
    <source>
        <strain evidence="1">S12</strain>
    </source>
</reference>
<gene>
    <name evidence="1" type="ORF">HD556DRAFT_1392951</name>
</gene>
<name>A0A9P7AIB9_9AGAM</name>
<dbReference type="OrthoDB" id="2657645at2759"/>
<dbReference type="EMBL" id="JABBWE010000052">
    <property type="protein sequence ID" value="KAG1790163.1"/>
    <property type="molecule type" value="Genomic_DNA"/>
</dbReference>
<accession>A0A9P7AIB9</accession>
<evidence type="ECO:0000313" key="1">
    <source>
        <dbReference type="EMBL" id="KAG1790163.1"/>
    </source>
</evidence>
<sequence length="71" mass="7939">MPLLTSLKNAQPCIAHRHRTIIGYDRICVMDAGTIAVRPHVFKLFYSVLTIHSGIVNIFAMPDGIFHGMCE</sequence>
<dbReference type="GeneID" id="64597365"/>